<feature type="chain" id="PRO_5005544776" evidence="3">
    <location>
        <begin position="26"/>
        <end position="204"/>
    </location>
</feature>
<dbReference type="GO" id="GO:0016887">
    <property type="term" value="F:ATP hydrolysis activity"/>
    <property type="evidence" value="ECO:0007669"/>
    <property type="project" value="InterPro"/>
</dbReference>
<gene>
    <name evidence="5" type="ORF">TOPH_07821</name>
</gene>
<dbReference type="Pfam" id="PF00005">
    <property type="entry name" value="ABC_tran"/>
    <property type="match status" value="1"/>
</dbReference>
<proteinExistence type="predicted"/>
<dbReference type="GO" id="GO:0042626">
    <property type="term" value="F:ATPase-coupled transmembrane transporter activity"/>
    <property type="evidence" value="ECO:0007669"/>
    <property type="project" value="TreeGrafter"/>
</dbReference>
<keyword evidence="1" id="KW-0547">Nucleotide-binding</keyword>
<sequence length="204" mass="22083">MISNSGKSSLILTLLHLLDYSGSVAIDGIEISHITRQQLRSRITTIPQDPIELSGSIRKNLNPYDISVSRSNRLINDDFAMREALSRVGILEHISSHGGLDAELSAVGLSQGQKQLLCLARAVLHNARTGSRIILADEATSNVDHETDAQMQAVMAEAFSGCTVITVAHRLETIQDVDVVLELEAGRLNGQTRRQKTDCAGSEG</sequence>
<dbReference type="STRING" id="1163406.A0A0L0N0G9"/>
<dbReference type="InterPro" id="IPR050173">
    <property type="entry name" value="ABC_transporter_C-like"/>
</dbReference>
<evidence type="ECO:0000259" key="4">
    <source>
        <dbReference type="Pfam" id="PF00005"/>
    </source>
</evidence>
<dbReference type="InterPro" id="IPR027417">
    <property type="entry name" value="P-loop_NTPase"/>
</dbReference>
<keyword evidence="6" id="KW-1185">Reference proteome</keyword>
<evidence type="ECO:0000313" key="5">
    <source>
        <dbReference type="EMBL" id="KND87509.1"/>
    </source>
</evidence>
<accession>A0A0L0N0G9</accession>
<dbReference type="GO" id="GO:0016020">
    <property type="term" value="C:membrane"/>
    <property type="evidence" value="ECO:0007669"/>
    <property type="project" value="TreeGrafter"/>
</dbReference>
<evidence type="ECO:0000256" key="2">
    <source>
        <dbReference type="ARBA" id="ARBA00022840"/>
    </source>
</evidence>
<feature type="domain" description="ABC transporter" evidence="4">
    <location>
        <begin position="5"/>
        <end position="141"/>
    </location>
</feature>
<dbReference type="SUPFAM" id="SSF52540">
    <property type="entry name" value="P-loop containing nucleoside triphosphate hydrolases"/>
    <property type="match status" value="1"/>
</dbReference>
<dbReference type="Gene3D" id="3.40.50.300">
    <property type="entry name" value="P-loop containing nucleotide triphosphate hydrolases"/>
    <property type="match status" value="1"/>
</dbReference>
<evidence type="ECO:0000313" key="6">
    <source>
        <dbReference type="Proteomes" id="UP000036947"/>
    </source>
</evidence>
<dbReference type="Proteomes" id="UP000036947">
    <property type="component" value="Unassembled WGS sequence"/>
</dbReference>
<dbReference type="PANTHER" id="PTHR24223">
    <property type="entry name" value="ATP-BINDING CASSETTE SUB-FAMILY C"/>
    <property type="match status" value="1"/>
</dbReference>
<reference evidence="5 6" key="1">
    <citation type="journal article" date="2015" name="BMC Genomics">
        <title>The genome of the truffle-parasite Tolypocladium ophioglossoides and the evolution of antifungal peptaibiotics.</title>
        <authorList>
            <person name="Quandt C.A."/>
            <person name="Bushley K.E."/>
            <person name="Spatafora J.W."/>
        </authorList>
    </citation>
    <scope>NUCLEOTIDE SEQUENCE [LARGE SCALE GENOMIC DNA]</scope>
    <source>
        <strain evidence="5 6">CBS 100239</strain>
    </source>
</reference>
<keyword evidence="2" id="KW-0067">ATP-binding</keyword>
<dbReference type="PANTHER" id="PTHR24223:SF269">
    <property type="entry name" value="ABC MULTIDRUG TRANSPORTER (EUROFUNG)-RELATED"/>
    <property type="match status" value="1"/>
</dbReference>
<dbReference type="InterPro" id="IPR003439">
    <property type="entry name" value="ABC_transporter-like_ATP-bd"/>
</dbReference>
<evidence type="ECO:0000256" key="1">
    <source>
        <dbReference type="ARBA" id="ARBA00022741"/>
    </source>
</evidence>
<feature type="signal peptide" evidence="3">
    <location>
        <begin position="1"/>
        <end position="25"/>
    </location>
</feature>
<keyword evidence="3" id="KW-0732">Signal</keyword>
<evidence type="ECO:0000256" key="3">
    <source>
        <dbReference type="SAM" id="SignalP"/>
    </source>
</evidence>
<dbReference type="AlphaFoldDB" id="A0A0L0N0G9"/>
<protein>
    <submittedName>
        <fullName evidence="5">Canalicular multispecific organic anion transporter 1</fullName>
    </submittedName>
</protein>
<dbReference type="OrthoDB" id="6500128at2759"/>
<comment type="caution">
    <text evidence="5">The sequence shown here is derived from an EMBL/GenBank/DDBJ whole genome shotgun (WGS) entry which is preliminary data.</text>
</comment>
<dbReference type="EMBL" id="LFRF01000035">
    <property type="protein sequence ID" value="KND87509.1"/>
    <property type="molecule type" value="Genomic_DNA"/>
</dbReference>
<organism evidence="5 6">
    <name type="scientific">Tolypocladium ophioglossoides (strain CBS 100239)</name>
    <name type="common">Snaketongue truffleclub</name>
    <name type="synonym">Elaphocordyceps ophioglossoides</name>
    <dbReference type="NCBI Taxonomy" id="1163406"/>
    <lineage>
        <taxon>Eukaryota</taxon>
        <taxon>Fungi</taxon>
        <taxon>Dikarya</taxon>
        <taxon>Ascomycota</taxon>
        <taxon>Pezizomycotina</taxon>
        <taxon>Sordariomycetes</taxon>
        <taxon>Hypocreomycetidae</taxon>
        <taxon>Hypocreales</taxon>
        <taxon>Ophiocordycipitaceae</taxon>
        <taxon>Tolypocladium</taxon>
    </lineage>
</organism>
<name>A0A0L0N0G9_TOLOC</name>
<dbReference type="GO" id="GO:0005524">
    <property type="term" value="F:ATP binding"/>
    <property type="evidence" value="ECO:0007669"/>
    <property type="project" value="UniProtKB-KW"/>
</dbReference>